<dbReference type="EMBL" id="BARU01013288">
    <property type="protein sequence ID" value="GAH35112.1"/>
    <property type="molecule type" value="Genomic_DNA"/>
</dbReference>
<sequence>YFQSQSDARSFIPVVGALVGSAHTENTTVLVLFDRHGVLTSYQATQGGSTLGTGLISGQKQ</sequence>
<proteinExistence type="predicted"/>
<reference evidence="1" key="1">
    <citation type="journal article" date="2014" name="Front. Microbiol.">
        <title>High frequency of phylogenetically diverse reductive dehalogenase-homologous genes in deep subseafloor sedimentary metagenomes.</title>
        <authorList>
            <person name="Kawai M."/>
            <person name="Futagami T."/>
            <person name="Toyoda A."/>
            <person name="Takaki Y."/>
            <person name="Nishi S."/>
            <person name="Hori S."/>
            <person name="Arai W."/>
            <person name="Tsubouchi T."/>
            <person name="Morono Y."/>
            <person name="Uchiyama I."/>
            <person name="Ito T."/>
            <person name="Fujiyama A."/>
            <person name="Inagaki F."/>
            <person name="Takami H."/>
        </authorList>
    </citation>
    <scope>NUCLEOTIDE SEQUENCE</scope>
    <source>
        <strain evidence="1">Expedition CK06-06</strain>
    </source>
</reference>
<protein>
    <submittedName>
        <fullName evidence="1">Uncharacterized protein</fullName>
    </submittedName>
</protein>
<feature type="non-terminal residue" evidence="1">
    <location>
        <position position="1"/>
    </location>
</feature>
<evidence type="ECO:0000313" key="1">
    <source>
        <dbReference type="EMBL" id="GAH35112.1"/>
    </source>
</evidence>
<accession>X1ERB7</accession>
<gene>
    <name evidence="1" type="ORF">S03H2_24088</name>
</gene>
<dbReference type="AlphaFoldDB" id="X1ERB7"/>
<name>X1ERB7_9ZZZZ</name>
<comment type="caution">
    <text evidence="1">The sequence shown here is derived from an EMBL/GenBank/DDBJ whole genome shotgun (WGS) entry which is preliminary data.</text>
</comment>
<organism evidence="1">
    <name type="scientific">marine sediment metagenome</name>
    <dbReference type="NCBI Taxonomy" id="412755"/>
    <lineage>
        <taxon>unclassified sequences</taxon>
        <taxon>metagenomes</taxon>
        <taxon>ecological metagenomes</taxon>
    </lineage>
</organism>